<dbReference type="EMBL" id="JAWDJW010004179">
    <property type="protein sequence ID" value="KAK3076256.1"/>
    <property type="molecule type" value="Genomic_DNA"/>
</dbReference>
<gene>
    <name evidence="1" type="ORF">LTS18_013498</name>
</gene>
<protein>
    <submittedName>
        <fullName evidence="1">Uncharacterized protein</fullName>
    </submittedName>
</protein>
<evidence type="ECO:0000313" key="1">
    <source>
        <dbReference type="EMBL" id="KAK3076256.1"/>
    </source>
</evidence>
<dbReference type="Proteomes" id="UP001186974">
    <property type="component" value="Unassembled WGS sequence"/>
</dbReference>
<name>A0ACC3DI09_9PEZI</name>
<organism evidence="1 2">
    <name type="scientific">Coniosporium uncinatum</name>
    <dbReference type="NCBI Taxonomy" id="93489"/>
    <lineage>
        <taxon>Eukaryota</taxon>
        <taxon>Fungi</taxon>
        <taxon>Dikarya</taxon>
        <taxon>Ascomycota</taxon>
        <taxon>Pezizomycotina</taxon>
        <taxon>Dothideomycetes</taxon>
        <taxon>Dothideomycetes incertae sedis</taxon>
        <taxon>Coniosporium</taxon>
    </lineage>
</organism>
<accession>A0ACC3DI09</accession>
<keyword evidence="2" id="KW-1185">Reference proteome</keyword>
<comment type="caution">
    <text evidence="1">The sequence shown here is derived from an EMBL/GenBank/DDBJ whole genome shotgun (WGS) entry which is preliminary data.</text>
</comment>
<sequence length="389" mass="42540">MREFGFRRACFMQESVAATFGAGYSISCIVDVGAQKTSICCVEDGMAVEESRMNLKYGGADVTEVFLRMMLHDHFPYEEINLLRRYDFLVAEELKQKFCTMNEAEITVLTYEFHLRAAGQDTRKYTFKTYDETMLAGMGYFRPQIFDHSDKLKRRRKIIDRSYDLYDGSPNDPSSHAQVIALQYAQQNFPSASTPPPASSGAPASAVTATATATAIATATPSKQKPFNLLSRLPDVESTPTSSIAGSPGPEGTPQPGRASPGPGEKEQGSGQPDAVAEKIAVAEERDRILPIMPLDAAITQSITYGARGDDRKMRDFFGGIMVVGGGAKIPGFSAFLEEKLREMQPGFTKEILIGPPPRELDQQLVVWKGGSVLARLSSSGNDSWVYGK</sequence>
<feature type="non-terminal residue" evidence="1">
    <location>
        <position position="389"/>
    </location>
</feature>
<evidence type="ECO:0000313" key="2">
    <source>
        <dbReference type="Proteomes" id="UP001186974"/>
    </source>
</evidence>
<proteinExistence type="predicted"/>
<reference evidence="1" key="1">
    <citation type="submission" date="2024-09" db="EMBL/GenBank/DDBJ databases">
        <title>Black Yeasts Isolated from many extreme environments.</title>
        <authorList>
            <person name="Coleine C."/>
            <person name="Stajich J.E."/>
            <person name="Selbmann L."/>
        </authorList>
    </citation>
    <scope>NUCLEOTIDE SEQUENCE</scope>
    <source>
        <strain evidence="1">CCFEE 5737</strain>
    </source>
</reference>